<comment type="caution">
    <text evidence="7">Lacks conserved residue(s) required for the propagation of feature annotation.</text>
</comment>
<protein>
    <recommendedName>
        <fullName evidence="7 8">Adenylosuccinate synthetase</fullName>
        <shortName evidence="7">AMPSase</shortName>
        <shortName evidence="7">AdSS</shortName>
        <ecNumber evidence="7 8">6.3.4.4</ecNumber>
    </recommendedName>
    <alternativeName>
        <fullName evidence="7">IMP--aspartate ligase</fullName>
    </alternativeName>
</protein>
<dbReference type="EC" id="6.3.4.4" evidence="7 8"/>
<evidence type="ECO:0000256" key="2">
    <source>
        <dbReference type="ARBA" id="ARBA00022723"/>
    </source>
</evidence>
<dbReference type="InterPro" id="IPR042110">
    <property type="entry name" value="Adenylosuccinate_synth_dom2"/>
</dbReference>
<evidence type="ECO:0000256" key="6">
    <source>
        <dbReference type="ARBA" id="ARBA00023134"/>
    </source>
</evidence>
<dbReference type="PROSITE" id="PS01266">
    <property type="entry name" value="ADENYLOSUCCIN_SYN_1"/>
    <property type="match status" value="1"/>
</dbReference>
<keyword evidence="3 7" id="KW-0547">Nucleotide-binding</keyword>
<dbReference type="GO" id="GO:0005737">
    <property type="term" value="C:cytoplasm"/>
    <property type="evidence" value="ECO:0007669"/>
    <property type="project" value="UniProtKB-SubCell"/>
</dbReference>
<dbReference type="GO" id="GO:0000287">
    <property type="term" value="F:magnesium ion binding"/>
    <property type="evidence" value="ECO:0007669"/>
    <property type="project" value="UniProtKB-UniRule"/>
</dbReference>
<keyword evidence="2 7" id="KW-0479">Metal-binding</keyword>
<dbReference type="Gene3D" id="3.40.440.10">
    <property type="entry name" value="Adenylosuccinate Synthetase, subunit A, domain 1"/>
    <property type="match status" value="1"/>
</dbReference>
<accession>A0A9X2VQG4</accession>
<evidence type="ECO:0000256" key="1">
    <source>
        <dbReference type="ARBA" id="ARBA00022598"/>
    </source>
</evidence>
<feature type="binding site" evidence="7">
    <location>
        <begin position="343"/>
        <end position="345"/>
    </location>
    <ligand>
        <name>GTP</name>
        <dbReference type="ChEBI" id="CHEBI:37565"/>
    </ligand>
</feature>
<dbReference type="InterPro" id="IPR001114">
    <property type="entry name" value="Adenylosuccinate_synthetase"/>
</dbReference>
<dbReference type="GO" id="GO:0005525">
    <property type="term" value="F:GTP binding"/>
    <property type="evidence" value="ECO:0007669"/>
    <property type="project" value="UniProtKB-UniRule"/>
</dbReference>
<keyword evidence="4 7" id="KW-0658">Purine biosynthesis</keyword>
<evidence type="ECO:0000256" key="5">
    <source>
        <dbReference type="ARBA" id="ARBA00022842"/>
    </source>
</evidence>
<name>A0A9X2VQG4_9PSEU</name>
<dbReference type="Gene3D" id="1.10.300.10">
    <property type="entry name" value="Adenylosuccinate Synthetase, subunit A, domain 2"/>
    <property type="match status" value="1"/>
</dbReference>
<comment type="function">
    <text evidence="7">Plays an important role in the de novo pathway of purine nucleotide biosynthesis. Catalyzes the first committed step in the biosynthesis of AMP from IMP.</text>
</comment>
<dbReference type="EMBL" id="JANYMP010000013">
    <property type="protein sequence ID" value="MCS7480307.1"/>
    <property type="molecule type" value="Genomic_DNA"/>
</dbReference>
<dbReference type="Gene3D" id="3.90.170.10">
    <property type="entry name" value="Adenylosuccinate Synthetase, subunit A, domain 3"/>
    <property type="match status" value="1"/>
</dbReference>
<dbReference type="InterPro" id="IPR027417">
    <property type="entry name" value="P-loop_NTPase"/>
</dbReference>
<gene>
    <name evidence="7" type="primary">purA</name>
    <name evidence="9" type="ORF">NZH93_25920</name>
</gene>
<dbReference type="RefSeq" id="WP_259625803.1">
    <property type="nucleotide sequence ID" value="NZ_JANYMP010000013.1"/>
</dbReference>
<comment type="catalytic activity">
    <reaction evidence="7 8">
        <text>IMP + L-aspartate + GTP = N(6)-(1,2-dicarboxyethyl)-AMP + GDP + phosphate + 2 H(+)</text>
        <dbReference type="Rhea" id="RHEA:15753"/>
        <dbReference type="ChEBI" id="CHEBI:15378"/>
        <dbReference type="ChEBI" id="CHEBI:29991"/>
        <dbReference type="ChEBI" id="CHEBI:37565"/>
        <dbReference type="ChEBI" id="CHEBI:43474"/>
        <dbReference type="ChEBI" id="CHEBI:57567"/>
        <dbReference type="ChEBI" id="CHEBI:58053"/>
        <dbReference type="ChEBI" id="CHEBI:58189"/>
        <dbReference type="EC" id="6.3.4.4"/>
    </reaction>
</comment>
<dbReference type="HAMAP" id="MF_00011">
    <property type="entry name" value="Adenylosucc_synth"/>
    <property type="match status" value="1"/>
</dbReference>
<keyword evidence="6 7" id="KW-0342">GTP-binding</keyword>
<evidence type="ECO:0000313" key="9">
    <source>
        <dbReference type="EMBL" id="MCS7480307.1"/>
    </source>
</evidence>
<comment type="pathway">
    <text evidence="7 8">Purine metabolism; AMP biosynthesis via de novo pathway; AMP from IMP: step 1/2.</text>
</comment>
<keyword evidence="1 7" id="KW-0436">Ligase</keyword>
<keyword evidence="7" id="KW-0963">Cytoplasm</keyword>
<dbReference type="Pfam" id="PF00709">
    <property type="entry name" value="Adenylsucc_synt"/>
    <property type="match status" value="1"/>
</dbReference>
<feature type="binding site" evidence="7">
    <location>
        <position position="16"/>
    </location>
    <ligand>
        <name>Mg(2+)</name>
        <dbReference type="ChEBI" id="CHEBI:18420"/>
    </ligand>
</feature>
<keyword evidence="5 7" id="KW-0460">Magnesium</keyword>
<comment type="caution">
    <text evidence="9">The sequence shown here is derived from an EMBL/GenBank/DDBJ whole genome shotgun (WGS) entry which is preliminary data.</text>
</comment>
<feature type="active site" description="Proton acceptor" evidence="7">
    <location>
        <position position="16"/>
    </location>
</feature>
<dbReference type="AlphaFoldDB" id="A0A9X2VQG4"/>
<reference evidence="9" key="1">
    <citation type="submission" date="2022-08" db="EMBL/GenBank/DDBJ databases">
        <authorList>
            <person name="Tistechok S."/>
            <person name="Samborskyy M."/>
            <person name="Roman I."/>
        </authorList>
    </citation>
    <scope>NUCLEOTIDE SEQUENCE</scope>
    <source>
        <strain evidence="9">DSM 103496</strain>
    </source>
</reference>
<organism evidence="9 10">
    <name type="scientific">Umezawaea endophytica</name>
    <dbReference type="NCBI Taxonomy" id="1654476"/>
    <lineage>
        <taxon>Bacteria</taxon>
        <taxon>Bacillati</taxon>
        <taxon>Actinomycetota</taxon>
        <taxon>Actinomycetes</taxon>
        <taxon>Pseudonocardiales</taxon>
        <taxon>Pseudonocardiaceae</taxon>
        <taxon>Umezawaea</taxon>
    </lineage>
</organism>
<dbReference type="GO" id="GO:0004019">
    <property type="term" value="F:adenylosuccinate synthase activity"/>
    <property type="evidence" value="ECO:0007669"/>
    <property type="project" value="UniProtKB-UniRule"/>
</dbReference>
<evidence type="ECO:0000256" key="7">
    <source>
        <dbReference type="HAMAP-Rule" id="MF_00011"/>
    </source>
</evidence>
<sequence>MSTGEHVVVVGLGFGDEGKGAVVDALCADGSVSTVVRFNGGAQAAHNVVVGGKHHTFSQFGSGTLAGVPTWLSRHVLVEPIALAAESRELAALGVDDPLGLVSIDADALLTTPFHVAANRAREDARGVDRHGSCGKGIGETAWYALLAERGAAPGDVVEGQEVPGPPGPAPTVGDCANPVALRRKLDVLARCYEPLIGDGVAVDDLVVLYRAFADAVRITTGDEAGRLADAGRLVFEGAQGVLLDETHGFHPHTTWSTVTPRNARALLAGRAARVLGVTRTYQTRHGAGPLPTEDRGVADRFAERHNGTGEYQGAWRAGHLDTVLLRYAVAACGGVDGLAVTHLDARDLMAATSYRTAAGGLTELGPRPDLTEFVAGCEPVLEALADPVGSLEDLLGVPVLVTGSGPARTDYAVRTPVRH</sequence>
<dbReference type="PANTHER" id="PTHR11846">
    <property type="entry name" value="ADENYLOSUCCINATE SYNTHETASE"/>
    <property type="match status" value="1"/>
</dbReference>
<evidence type="ECO:0000256" key="4">
    <source>
        <dbReference type="ARBA" id="ARBA00022755"/>
    </source>
</evidence>
<comment type="subcellular location">
    <subcellularLocation>
        <location evidence="7">Cytoplasm</location>
    </subcellularLocation>
</comment>
<evidence type="ECO:0000313" key="10">
    <source>
        <dbReference type="Proteomes" id="UP001141259"/>
    </source>
</evidence>
<feature type="binding site" evidence="7">
    <location>
        <begin position="404"/>
        <end position="406"/>
    </location>
    <ligand>
        <name>GTP</name>
        <dbReference type="ChEBI" id="CHEBI:37565"/>
    </ligand>
</feature>
<feature type="binding site" description="in other chain" evidence="7">
    <location>
        <position position="255"/>
    </location>
    <ligand>
        <name>IMP</name>
        <dbReference type="ChEBI" id="CHEBI:58053"/>
        <note>ligand shared between dimeric partners</note>
    </ligand>
</feature>
<dbReference type="PANTHER" id="PTHR11846:SF0">
    <property type="entry name" value="ADENYLOSUCCINATE SYNTHETASE"/>
    <property type="match status" value="1"/>
</dbReference>
<proteinExistence type="inferred from homology"/>
<comment type="similarity">
    <text evidence="7 8">Belongs to the adenylosuccinate synthetase family.</text>
</comment>
<feature type="binding site" evidence="7">
    <location>
        <position position="150"/>
    </location>
    <ligand>
        <name>IMP</name>
        <dbReference type="ChEBI" id="CHEBI:58053"/>
        <note>ligand shared between dimeric partners</note>
    </ligand>
</feature>
<dbReference type="InterPro" id="IPR042111">
    <property type="entry name" value="Adenylosuccinate_synth_dom3"/>
</dbReference>
<dbReference type="GO" id="GO:0044208">
    <property type="term" value="P:'de novo' AMP biosynthetic process"/>
    <property type="evidence" value="ECO:0007669"/>
    <property type="project" value="UniProtKB-UniRule"/>
</dbReference>
<dbReference type="GO" id="GO:0046040">
    <property type="term" value="P:IMP metabolic process"/>
    <property type="evidence" value="ECO:0007669"/>
    <property type="project" value="TreeGrafter"/>
</dbReference>
<dbReference type="InterPro" id="IPR042109">
    <property type="entry name" value="Adenylosuccinate_synth_dom1"/>
</dbReference>
<dbReference type="SMART" id="SM00788">
    <property type="entry name" value="Adenylsucc_synt"/>
    <property type="match status" value="1"/>
</dbReference>
<feature type="binding site" evidence="7">
    <location>
        <begin position="15"/>
        <end position="21"/>
    </location>
    <ligand>
        <name>GTP</name>
        <dbReference type="ChEBI" id="CHEBI:37565"/>
    </ligand>
</feature>
<dbReference type="Proteomes" id="UP001141259">
    <property type="component" value="Unassembled WGS sequence"/>
</dbReference>
<feature type="binding site" description="in other chain" evidence="7">
    <location>
        <position position="240"/>
    </location>
    <ligand>
        <name>IMP</name>
        <dbReference type="ChEBI" id="CHEBI:58053"/>
        <note>ligand shared between dimeric partners</note>
    </ligand>
</feature>
<dbReference type="InterPro" id="IPR018220">
    <property type="entry name" value="Adenylosuccin_syn_GTP-bd"/>
</dbReference>
<feature type="binding site" description="in other chain" evidence="7">
    <location>
        <begin position="16"/>
        <end position="19"/>
    </location>
    <ligand>
        <name>IMP</name>
        <dbReference type="ChEBI" id="CHEBI:58053"/>
        <note>ligand shared between dimeric partners</note>
    </ligand>
</feature>
<keyword evidence="10" id="KW-1185">Reference proteome</keyword>
<feature type="active site" description="Proton donor" evidence="7">
    <location>
        <position position="46"/>
    </location>
</feature>
<comment type="cofactor">
    <cofactor evidence="7">
        <name>Mg(2+)</name>
        <dbReference type="ChEBI" id="CHEBI:18420"/>
    </cofactor>
    <text evidence="7">Binds 1 Mg(2+) ion per subunit.</text>
</comment>
<comment type="subunit">
    <text evidence="7">Homodimer.</text>
</comment>
<evidence type="ECO:0000256" key="3">
    <source>
        <dbReference type="ARBA" id="ARBA00022741"/>
    </source>
</evidence>
<evidence type="ECO:0000256" key="8">
    <source>
        <dbReference type="RuleBase" id="RU000520"/>
    </source>
</evidence>
<dbReference type="SUPFAM" id="SSF52540">
    <property type="entry name" value="P-loop containing nucleoside triphosphate hydrolases"/>
    <property type="match status" value="1"/>
</dbReference>